<reference evidence="11" key="1">
    <citation type="journal article" date="2020" name="mSystems">
        <title>Genome- and Community-Level Interaction Insights into Carbon Utilization and Element Cycling Functions of Hydrothermarchaeota in Hydrothermal Sediment.</title>
        <authorList>
            <person name="Zhou Z."/>
            <person name="Liu Y."/>
            <person name="Xu W."/>
            <person name="Pan J."/>
            <person name="Luo Z.H."/>
            <person name="Li M."/>
        </authorList>
    </citation>
    <scope>NUCLEOTIDE SEQUENCE [LARGE SCALE GENOMIC DNA]</scope>
    <source>
        <strain evidence="11">HyVt-493</strain>
    </source>
</reference>
<dbReference type="PROSITE" id="PS51163">
    <property type="entry name" value="YRDC"/>
    <property type="match status" value="1"/>
</dbReference>
<feature type="domain" description="YrdC-like" evidence="10">
    <location>
        <begin position="4"/>
        <end position="182"/>
    </location>
</feature>
<evidence type="ECO:0000256" key="1">
    <source>
        <dbReference type="ARBA" id="ARBA00004496"/>
    </source>
</evidence>
<dbReference type="AlphaFoldDB" id="A0A7V2WU31"/>
<comment type="subcellular location">
    <subcellularLocation>
        <location evidence="1 9">Cytoplasm</location>
    </subcellularLocation>
</comment>
<dbReference type="Gene3D" id="3.90.870.10">
    <property type="entry name" value="DHBP synthase"/>
    <property type="match status" value="1"/>
</dbReference>
<dbReference type="GO" id="GO:0005524">
    <property type="term" value="F:ATP binding"/>
    <property type="evidence" value="ECO:0007669"/>
    <property type="project" value="UniProtKB-UniRule"/>
</dbReference>
<comment type="similarity">
    <text evidence="9">Belongs to the SUA5 family. TsaC subfamily.</text>
</comment>
<dbReference type="InterPro" id="IPR023535">
    <property type="entry name" value="TC-AMP_synthase"/>
</dbReference>
<evidence type="ECO:0000256" key="5">
    <source>
        <dbReference type="ARBA" id="ARBA00022695"/>
    </source>
</evidence>
<accession>A0A7V2WU31</accession>
<evidence type="ECO:0000259" key="10">
    <source>
        <dbReference type="PROSITE" id="PS51163"/>
    </source>
</evidence>
<comment type="catalytic activity">
    <reaction evidence="8 9">
        <text>L-threonine + hydrogencarbonate + ATP = L-threonylcarbamoyladenylate + diphosphate + H2O</text>
        <dbReference type="Rhea" id="RHEA:36407"/>
        <dbReference type="ChEBI" id="CHEBI:15377"/>
        <dbReference type="ChEBI" id="CHEBI:17544"/>
        <dbReference type="ChEBI" id="CHEBI:30616"/>
        <dbReference type="ChEBI" id="CHEBI:33019"/>
        <dbReference type="ChEBI" id="CHEBI:57926"/>
        <dbReference type="ChEBI" id="CHEBI:73682"/>
        <dbReference type="EC" id="2.7.7.87"/>
    </reaction>
</comment>
<proteinExistence type="inferred from homology"/>
<gene>
    <name evidence="9" type="primary">tsaC</name>
    <name evidence="11" type="ORF">ENJ51_00935</name>
</gene>
<keyword evidence="6 9" id="KW-0547">Nucleotide-binding</keyword>
<evidence type="ECO:0000313" key="11">
    <source>
        <dbReference type="EMBL" id="HFC91355.1"/>
    </source>
</evidence>
<dbReference type="EC" id="2.7.7.87" evidence="9"/>
<dbReference type="GO" id="GO:0061710">
    <property type="term" value="F:L-threonylcarbamoyladenylate synthase"/>
    <property type="evidence" value="ECO:0007669"/>
    <property type="project" value="UniProtKB-EC"/>
</dbReference>
<evidence type="ECO:0000256" key="8">
    <source>
        <dbReference type="ARBA" id="ARBA00048366"/>
    </source>
</evidence>
<keyword evidence="7 9" id="KW-0067">ATP-binding</keyword>
<dbReference type="Pfam" id="PF01300">
    <property type="entry name" value="Sua5_yciO_yrdC"/>
    <property type="match status" value="1"/>
</dbReference>
<dbReference type="InterPro" id="IPR017945">
    <property type="entry name" value="DHBP_synth_RibB-like_a/b_dom"/>
</dbReference>
<dbReference type="GO" id="GO:0005737">
    <property type="term" value="C:cytoplasm"/>
    <property type="evidence" value="ECO:0007669"/>
    <property type="project" value="UniProtKB-SubCell"/>
</dbReference>
<dbReference type="GO" id="GO:0006450">
    <property type="term" value="P:regulation of translational fidelity"/>
    <property type="evidence" value="ECO:0007669"/>
    <property type="project" value="TreeGrafter"/>
</dbReference>
<comment type="function">
    <text evidence="9">Required for the formation of a threonylcarbamoyl group on adenosine at position 37 (t(6)A37) in tRNAs that read codons beginning with adenine. Catalyzes the conversion of L-threonine, HCO(3)(-)/CO(2) and ATP to give threonylcarbamoyl-AMP (TC-AMP) as the acyladenylate intermediate, with the release of diphosphate.</text>
</comment>
<evidence type="ECO:0000256" key="9">
    <source>
        <dbReference type="HAMAP-Rule" id="MF_01852"/>
    </source>
</evidence>
<dbReference type="PANTHER" id="PTHR17490:SF18">
    <property type="entry name" value="THREONYLCARBAMOYL-AMP SYNTHASE"/>
    <property type="match status" value="1"/>
</dbReference>
<sequence>MQLTSNPKKLIEPLKQGGVIAYPTEAVFGLGCDPLNKTAVMRLLNLKQRSINKGLILIASDFSQVADFLLPLNNQQQNITQPSETTWIFPAKNNAPEWITGRFNSVAVRITKHPPIKQLCELLGAALVSTSANVSGQPPARSSHEVIAQFDQLLDGVLDREVGKLLKPTEIRDSLTGKIIRG</sequence>
<evidence type="ECO:0000256" key="2">
    <source>
        <dbReference type="ARBA" id="ARBA00022490"/>
    </source>
</evidence>
<keyword evidence="3 9" id="KW-0808">Transferase</keyword>
<keyword evidence="2 9" id="KW-0963">Cytoplasm</keyword>
<dbReference type="SUPFAM" id="SSF55821">
    <property type="entry name" value="YrdC/RibB"/>
    <property type="match status" value="1"/>
</dbReference>
<dbReference type="GO" id="GO:0003725">
    <property type="term" value="F:double-stranded RNA binding"/>
    <property type="evidence" value="ECO:0007669"/>
    <property type="project" value="InterPro"/>
</dbReference>
<dbReference type="PANTHER" id="PTHR17490">
    <property type="entry name" value="SUA5"/>
    <property type="match status" value="1"/>
</dbReference>
<evidence type="ECO:0000256" key="6">
    <source>
        <dbReference type="ARBA" id="ARBA00022741"/>
    </source>
</evidence>
<dbReference type="Proteomes" id="UP000885750">
    <property type="component" value="Unassembled WGS sequence"/>
</dbReference>
<name>A0A7V2WU31_LEUMU</name>
<dbReference type="GO" id="GO:0000049">
    <property type="term" value="F:tRNA binding"/>
    <property type="evidence" value="ECO:0007669"/>
    <property type="project" value="TreeGrafter"/>
</dbReference>
<dbReference type="InterPro" id="IPR006070">
    <property type="entry name" value="Sua5-like_dom"/>
</dbReference>
<dbReference type="HAMAP" id="MF_01852">
    <property type="entry name" value="TsaC"/>
    <property type="match status" value="1"/>
</dbReference>
<evidence type="ECO:0000256" key="4">
    <source>
        <dbReference type="ARBA" id="ARBA00022694"/>
    </source>
</evidence>
<evidence type="ECO:0000256" key="3">
    <source>
        <dbReference type="ARBA" id="ARBA00022679"/>
    </source>
</evidence>
<dbReference type="FunFam" id="3.90.870.10:FF:000004">
    <property type="entry name" value="Threonylcarbamoyl-AMP synthase"/>
    <property type="match status" value="1"/>
</dbReference>
<keyword evidence="4 9" id="KW-0819">tRNA processing</keyword>
<keyword evidence="5 9" id="KW-0548">Nucleotidyltransferase</keyword>
<dbReference type="GO" id="GO:0002949">
    <property type="term" value="P:tRNA threonylcarbamoyladenosine modification"/>
    <property type="evidence" value="ECO:0007669"/>
    <property type="project" value="UniProtKB-UniRule"/>
</dbReference>
<evidence type="ECO:0000256" key="7">
    <source>
        <dbReference type="ARBA" id="ARBA00022840"/>
    </source>
</evidence>
<protein>
    <recommendedName>
        <fullName evidence="9">Threonylcarbamoyl-AMP synthase</fullName>
        <shortName evidence="9">TC-AMP synthase</shortName>
        <ecNumber evidence="9">2.7.7.87</ecNumber>
    </recommendedName>
    <alternativeName>
        <fullName evidence="9">L-threonylcarbamoyladenylate synthase</fullName>
    </alternativeName>
    <alternativeName>
        <fullName evidence="9">t(6)A37 threonylcarbamoyladenosine biosynthesis protein TsaC</fullName>
    </alternativeName>
    <alternativeName>
        <fullName evidence="9">tRNA threonylcarbamoyladenosine biosynthesis protein TsaC</fullName>
    </alternativeName>
</protein>
<dbReference type="EMBL" id="DRMS01000037">
    <property type="protein sequence ID" value="HFC91355.1"/>
    <property type="molecule type" value="Genomic_DNA"/>
</dbReference>
<comment type="caution">
    <text evidence="11">The sequence shown here is derived from an EMBL/GenBank/DDBJ whole genome shotgun (WGS) entry which is preliminary data.</text>
</comment>
<dbReference type="InterPro" id="IPR050156">
    <property type="entry name" value="TC-AMP_synthase_SUA5"/>
</dbReference>
<organism evidence="11">
    <name type="scientific">Leucothrix mucor</name>
    <dbReference type="NCBI Taxonomy" id="45248"/>
    <lineage>
        <taxon>Bacteria</taxon>
        <taxon>Pseudomonadati</taxon>
        <taxon>Pseudomonadota</taxon>
        <taxon>Gammaproteobacteria</taxon>
        <taxon>Thiotrichales</taxon>
        <taxon>Thiotrichaceae</taxon>
        <taxon>Leucothrix</taxon>
    </lineage>
</organism>